<feature type="region of interest" description="Disordered" evidence="1">
    <location>
        <begin position="1"/>
        <end position="66"/>
    </location>
</feature>
<feature type="region of interest" description="Disordered" evidence="1">
    <location>
        <begin position="151"/>
        <end position="174"/>
    </location>
</feature>
<dbReference type="Proteomes" id="UP001367508">
    <property type="component" value="Unassembled WGS sequence"/>
</dbReference>
<evidence type="ECO:0000313" key="3">
    <source>
        <dbReference type="Proteomes" id="UP001367508"/>
    </source>
</evidence>
<accession>A0AAN9L5P8</accession>
<keyword evidence="3" id="KW-1185">Reference proteome</keyword>
<dbReference type="AlphaFoldDB" id="A0AAN9L5P8"/>
<evidence type="ECO:0000313" key="2">
    <source>
        <dbReference type="EMBL" id="KAK7328597.1"/>
    </source>
</evidence>
<comment type="caution">
    <text evidence="2">The sequence shown here is derived from an EMBL/GenBank/DDBJ whole genome shotgun (WGS) entry which is preliminary data.</text>
</comment>
<proteinExistence type="predicted"/>
<organism evidence="2 3">
    <name type="scientific">Canavalia gladiata</name>
    <name type="common">Sword bean</name>
    <name type="synonym">Dolichos gladiatus</name>
    <dbReference type="NCBI Taxonomy" id="3824"/>
    <lineage>
        <taxon>Eukaryota</taxon>
        <taxon>Viridiplantae</taxon>
        <taxon>Streptophyta</taxon>
        <taxon>Embryophyta</taxon>
        <taxon>Tracheophyta</taxon>
        <taxon>Spermatophyta</taxon>
        <taxon>Magnoliopsida</taxon>
        <taxon>eudicotyledons</taxon>
        <taxon>Gunneridae</taxon>
        <taxon>Pentapetalae</taxon>
        <taxon>rosids</taxon>
        <taxon>fabids</taxon>
        <taxon>Fabales</taxon>
        <taxon>Fabaceae</taxon>
        <taxon>Papilionoideae</taxon>
        <taxon>50 kb inversion clade</taxon>
        <taxon>NPAAA clade</taxon>
        <taxon>indigoferoid/millettioid clade</taxon>
        <taxon>Phaseoleae</taxon>
        <taxon>Canavalia</taxon>
    </lineage>
</organism>
<protein>
    <submittedName>
        <fullName evidence="2">Uncharacterized protein</fullName>
    </submittedName>
</protein>
<evidence type="ECO:0000256" key="1">
    <source>
        <dbReference type="SAM" id="MobiDB-lite"/>
    </source>
</evidence>
<name>A0AAN9L5P8_CANGL</name>
<gene>
    <name evidence="2" type="ORF">VNO77_22709</name>
</gene>
<sequence>MDIRYAFREDRRRRSAGQRAQLKSQGVWGSRFRPTRGQSRRSLEHRTVPSISSTRSLPRRPEPKSQQLLKEAMTGHRTDRHLPLFRTGRRLSAKAFVRALEKRFAAWDQLRRHPTFSSRRTKLGSPFYNGDARLTRSRAQSYAKEMQELASANRKRRVQARPPRGSSVGKVASDGGHKVHGAICGKLDKGPSVACRGEEEEPSFAKSINSLKFFKIANRSL</sequence>
<reference evidence="2 3" key="1">
    <citation type="submission" date="2024-01" db="EMBL/GenBank/DDBJ databases">
        <title>The genomes of 5 underutilized Papilionoideae crops provide insights into root nodulation and disease resistanc.</title>
        <authorList>
            <person name="Jiang F."/>
        </authorList>
    </citation>
    <scope>NUCLEOTIDE SEQUENCE [LARGE SCALE GENOMIC DNA]</scope>
    <source>
        <strain evidence="2">LVBAO_FW01</strain>
        <tissue evidence="2">Leaves</tissue>
    </source>
</reference>
<feature type="compositionally biased region" description="Basic and acidic residues" evidence="1">
    <location>
        <begin position="1"/>
        <end position="12"/>
    </location>
</feature>
<dbReference type="EMBL" id="JAYMYQ010000005">
    <property type="protein sequence ID" value="KAK7328597.1"/>
    <property type="molecule type" value="Genomic_DNA"/>
</dbReference>